<dbReference type="GeneID" id="75826655"/>
<dbReference type="GO" id="GO:0016020">
    <property type="term" value="C:membrane"/>
    <property type="evidence" value="ECO:0007669"/>
    <property type="project" value="UniProtKB-SubCell"/>
</dbReference>
<keyword evidence="9" id="KW-1185">Reference proteome</keyword>
<sequence>MGRSSSWSIRTPGGSGSGHDRHWRRAGTGLIIGTGAALAKAGPGSLFISYTFIGAIVFLLIAALGEIEIFLVAGDEPFDWRTLITGYLGIPLYLLLLFGHMLVKKSLAIAPRDVDFYTGKDIIDREEEAFLAKKEKMAASRAGWNRFYDGFLPPLFLRLLSRPVTPESDHVRGASARA</sequence>
<dbReference type="Pfam" id="PF00324">
    <property type="entry name" value="AA_permease"/>
    <property type="match status" value="1"/>
</dbReference>
<feature type="region of interest" description="Disordered" evidence="5">
    <location>
        <begin position="1"/>
        <end position="22"/>
    </location>
</feature>
<proteinExistence type="predicted"/>
<evidence type="ECO:0000256" key="1">
    <source>
        <dbReference type="ARBA" id="ARBA00004141"/>
    </source>
</evidence>
<reference evidence="8" key="1">
    <citation type="journal article" date="2021" name="J Fungi (Basel)">
        <title>Genomic and Metabolomic Analyses of the Marine Fungus Emericellopsis cladophorae: Insights into Saltwater Adaptability Mechanisms and Its Biosynthetic Potential.</title>
        <authorList>
            <person name="Goncalves M.F.M."/>
            <person name="Hilario S."/>
            <person name="Van de Peer Y."/>
            <person name="Esteves A.C."/>
            <person name="Alves A."/>
        </authorList>
    </citation>
    <scope>NUCLEOTIDE SEQUENCE</scope>
    <source>
        <strain evidence="8">MUM 19.33</strain>
    </source>
</reference>
<reference evidence="8" key="2">
    <citation type="submission" date="2022-07" db="EMBL/GenBank/DDBJ databases">
        <authorList>
            <person name="Goncalves M.F.M."/>
            <person name="Hilario S."/>
            <person name="Van De Peer Y."/>
            <person name="Esteves A.C."/>
            <person name="Alves A."/>
        </authorList>
    </citation>
    <scope>NUCLEOTIDE SEQUENCE</scope>
    <source>
        <strain evidence="8">MUM 19.33</strain>
    </source>
</reference>
<evidence type="ECO:0000256" key="4">
    <source>
        <dbReference type="ARBA" id="ARBA00023136"/>
    </source>
</evidence>
<keyword evidence="2 6" id="KW-0812">Transmembrane</keyword>
<dbReference type="AlphaFoldDB" id="A0A9P9Y032"/>
<dbReference type="InterPro" id="IPR050524">
    <property type="entry name" value="APC_YAT"/>
</dbReference>
<organism evidence="8 9">
    <name type="scientific">Emericellopsis cladophorae</name>
    <dbReference type="NCBI Taxonomy" id="2686198"/>
    <lineage>
        <taxon>Eukaryota</taxon>
        <taxon>Fungi</taxon>
        <taxon>Dikarya</taxon>
        <taxon>Ascomycota</taxon>
        <taxon>Pezizomycotina</taxon>
        <taxon>Sordariomycetes</taxon>
        <taxon>Hypocreomycetidae</taxon>
        <taxon>Hypocreales</taxon>
        <taxon>Bionectriaceae</taxon>
        <taxon>Emericellopsis</taxon>
    </lineage>
</organism>
<dbReference type="PANTHER" id="PTHR43341:SF9">
    <property type="entry name" value="DICARBOXYLIC AMINO ACID PERMEASE"/>
    <property type="match status" value="1"/>
</dbReference>
<gene>
    <name evidence="8" type="ORF">J7T54_000133</name>
</gene>
<dbReference type="OrthoDB" id="3900342at2759"/>
<feature type="transmembrane region" description="Helical" evidence="6">
    <location>
        <begin position="47"/>
        <end position="72"/>
    </location>
</feature>
<dbReference type="RefSeq" id="XP_051361350.1">
    <property type="nucleotide sequence ID" value="XM_051507388.1"/>
</dbReference>
<protein>
    <submittedName>
        <fullName evidence="8">DIP5-glutamate and aspartate permease</fullName>
    </submittedName>
</protein>
<dbReference type="Proteomes" id="UP001055219">
    <property type="component" value="Unassembled WGS sequence"/>
</dbReference>
<feature type="domain" description="Amino acid permease/ SLC12A" evidence="7">
    <location>
        <begin position="26"/>
        <end position="69"/>
    </location>
</feature>
<evidence type="ECO:0000313" key="8">
    <source>
        <dbReference type="EMBL" id="KAI6780494.1"/>
    </source>
</evidence>
<dbReference type="EMBL" id="JAGIXG020000031">
    <property type="protein sequence ID" value="KAI6780494.1"/>
    <property type="molecule type" value="Genomic_DNA"/>
</dbReference>
<evidence type="ECO:0000313" key="9">
    <source>
        <dbReference type="Proteomes" id="UP001055219"/>
    </source>
</evidence>
<evidence type="ECO:0000259" key="7">
    <source>
        <dbReference type="Pfam" id="PF00324"/>
    </source>
</evidence>
<dbReference type="PANTHER" id="PTHR43341">
    <property type="entry name" value="AMINO ACID PERMEASE"/>
    <property type="match status" value="1"/>
</dbReference>
<dbReference type="GO" id="GO:0015171">
    <property type="term" value="F:amino acid transmembrane transporter activity"/>
    <property type="evidence" value="ECO:0007669"/>
    <property type="project" value="TreeGrafter"/>
</dbReference>
<dbReference type="InterPro" id="IPR004841">
    <property type="entry name" value="AA-permease/SLC12A_dom"/>
</dbReference>
<evidence type="ECO:0000256" key="5">
    <source>
        <dbReference type="SAM" id="MobiDB-lite"/>
    </source>
</evidence>
<keyword evidence="4 6" id="KW-0472">Membrane</keyword>
<comment type="caution">
    <text evidence="8">The sequence shown here is derived from an EMBL/GenBank/DDBJ whole genome shotgun (WGS) entry which is preliminary data.</text>
</comment>
<evidence type="ECO:0000256" key="2">
    <source>
        <dbReference type="ARBA" id="ARBA00022692"/>
    </source>
</evidence>
<comment type="subcellular location">
    <subcellularLocation>
        <location evidence="1">Membrane</location>
        <topology evidence="1">Multi-pass membrane protein</topology>
    </subcellularLocation>
</comment>
<name>A0A9P9Y032_9HYPO</name>
<evidence type="ECO:0000256" key="6">
    <source>
        <dbReference type="SAM" id="Phobius"/>
    </source>
</evidence>
<feature type="transmembrane region" description="Helical" evidence="6">
    <location>
        <begin position="84"/>
        <end position="103"/>
    </location>
</feature>
<accession>A0A9P9Y032</accession>
<keyword evidence="3 6" id="KW-1133">Transmembrane helix</keyword>
<evidence type="ECO:0000256" key="3">
    <source>
        <dbReference type="ARBA" id="ARBA00022989"/>
    </source>
</evidence>